<evidence type="ECO:0000256" key="1">
    <source>
        <dbReference type="SAM" id="MobiDB-lite"/>
    </source>
</evidence>
<reference evidence="2 3" key="3">
    <citation type="journal article" date="2013" name="Rice">
        <title>Improvement of the Oryza sativa Nipponbare reference genome using next generation sequence and optical map data.</title>
        <authorList>
            <person name="Kawahara Y."/>
            <person name="de la Bastide M."/>
            <person name="Hamilton J.P."/>
            <person name="Kanamori H."/>
            <person name="McCombie W.R."/>
            <person name="Ouyang S."/>
            <person name="Schwartz D.C."/>
            <person name="Tanaka T."/>
            <person name="Wu J."/>
            <person name="Zhou S."/>
            <person name="Childs K.L."/>
            <person name="Davidson R.M."/>
            <person name="Lin H."/>
            <person name="Quesada-Ocampo L."/>
            <person name="Vaillancourt B."/>
            <person name="Sakai H."/>
            <person name="Lee S.S."/>
            <person name="Kim J."/>
            <person name="Numa H."/>
            <person name="Itoh T."/>
            <person name="Buell C.R."/>
            <person name="Matsumoto T."/>
        </authorList>
    </citation>
    <scope>NUCLEOTIDE SEQUENCE [LARGE SCALE GENOMIC DNA]</scope>
    <source>
        <strain evidence="3">cv. Nipponbare</strain>
    </source>
</reference>
<feature type="non-terminal residue" evidence="2">
    <location>
        <position position="1"/>
    </location>
</feature>
<feature type="region of interest" description="Disordered" evidence="1">
    <location>
        <begin position="63"/>
        <end position="83"/>
    </location>
</feature>
<organism evidence="2 3">
    <name type="scientific">Oryza sativa subsp. japonica</name>
    <name type="common">Rice</name>
    <dbReference type="NCBI Taxonomy" id="39947"/>
    <lineage>
        <taxon>Eukaryota</taxon>
        <taxon>Viridiplantae</taxon>
        <taxon>Streptophyta</taxon>
        <taxon>Embryophyta</taxon>
        <taxon>Tracheophyta</taxon>
        <taxon>Spermatophyta</taxon>
        <taxon>Magnoliopsida</taxon>
        <taxon>Liliopsida</taxon>
        <taxon>Poales</taxon>
        <taxon>Poaceae</taxon>
        <taxon>BOP clade</taxon>
        <taxon>Oryzoideae</taxon>
        <taxon>Oryzeae</taxon>
        <taxon>Oryzinae</taxon>
        <taxon>Oryza</taxon>
        <taxon>Oryza sativa</taxon>
    </lineage>
</organism>
<proteinExistence type="predicted"/>
<reference evidence="3" key="1">
    <citation type="journal article" date="2005" name="Nature">
        <title>The map-based sequence of the rice genome.</title>
        <authorList>
            <consortium name="International rice genome sequencing project (IRGSP)"/>
            <person name="Matsumoto T."/>
            <person name="Wu J."/>
            <person name="Kanamori H."/>
            <person name="Katayose Y."/>
            <person name="Fujisawa M."/>
            <person name="Namiki N."/>
            <person name="Mizuno H."/>
            <person name="Yamamoto K."/>
            <person name="Antonio B.A."/>
            <person name="Baba T."/>
            <person name="Sakata K."/>
            <person name="Nagamura Y."/>
            <person name="Aoki H."/>
            <person name="Arikawa K."/>
            <person name="Arita K."/>
            <person name="Bito T."/>
            <person name="Chiden Y."/>
            <person name="Fujitsuka N."/>
            <person name="Fukunaka R."/>
            <person name="Hamada M."/>
            <person name="Harada C."/>
            <person name="Hayashi A."/>
            <person name="Hijishita S."/>
            <person name="Honda M."/>
            <person name="Hosokawa S."/>
            <person name="Ichikawa Y."/>
            <person name="Idonuma A."/>
            <person name="Iijima M."/>
            <person name="Ikeda M."/>
            <person name="Ikeno M."/>
            <person name="Ito K."/>
            <person name="Ito S."/>
            <person name="Ito T."/>
            <person name="Ito Y."/>
            <person name="Ito Y."/>
            <person name="Iwabuchi A."/>
            <person name="Kamiya K."/>
            <person name="Karasawa W."/>
            <person name="Kurita K."/>
            <person name="Katagiri S."/>
            <person name="Kikuta A."/>
            <person name="Kobayashi H."/>
            <person name="Kobayashi N."/>
            <person name="Machita K."/>
            <person name="Maehara T."/>
            <person name="Masukawa M."/>
            <person name="Mizubayashi T."/>
            <person name="Mukai Y."/>
            <person name="Nagasaki H."/>
            <person name="Nagata Y."/>
            <person name="Naito S."/>
            <person name="Nakashima M."/>
            <person name="Nakama Y."/>
            <person name="Nakamichi Y."/>
            <person name="Nakamura M."/>
            <person name="Meguro A."/>
            <person name="Negishi M."/>
            <person name="Ohta I."/>
            <person name="Ohta T."/>
            <person name="Okamoto M."/>
            <person name="Ono N."/>
            <person name="Saji S."/>
            <person name="Sakaguchi M."/>
            <person name="Sakai K."/>
            <person name="Shibata M."/>
            <person name="Shimokawa T."/>
            <person name="Song J."/>
            <person name="Takazaki Y."/>
            <person name="Terasawa K."/>
            <person name="Tsugane M."/>
            <person name="Tsuji K."/>
            <person name="Ueda S."/>
            <person name="Waki K."/>
            <person name="Yamagata H."/>
            <person name="Yamamoto M."/>
            <person name="Yamamoto S."/>
            <person name="Yamane H."/>
            <person name="Yoshiki S."/>
            <person name="Yoshihara R."/>
            <person name="Yukawa K."/>
            <person name="Zhong H."/>
            <person name="Yano M."/>
            <person name="Yuan Q."/>
            <person name="Ouyang S."/>
            <person name="Liu J."/>
            <person name="Jones K.M."/>
            <person name="Gansberger K."/>
            <person name="Moffat K."/>
            <person name="Hill J."/>
            <person name="Bera J."/>
            <person name="Fadrosh D."/>
            <person name="Jin S."/>
            <person name="Johri S."/>
            <person name="Kim M."/>
            <person name="Overton L."/>
            <person name="Reardon M."/>
            <person name="Tsitrin T."/>
            <person name="Vuong H."/>
            <person name="Weaver B."/>
            <person name="Ciecko A."/>
            <person name="Tallon L."/>
            <person name="Jackson J."/>
            <person name="Pai G."/>
            <person name="Aken S.V."/>
            <person name="Utterback T."/>
            <person name="Reidmuller S."/>
            <person name="Feldblyum T."/>
            <person name="Hsiao J."/>
            <person name="Zismann V."/>
            <person name="Iobst S."/>
            <person name="de Vazeille A.R."/>
            <person name="Buell C.R."/>
            <person name="Ying K."/>
            <person name="Li Y."/>
            <person name="Lu T."/>
            <person name="Huang Y."/>
            <person name="Zhao Q."/>
            <person name="Feng Q."/>
            <person name="Zhang L."/>
            <person name="Zhu J."/>
            <person name="Weng Q."/>
            <person name="Mu J."/>
            <person name="Lu Y."/>
            <person name="Fan D."/>
            <person name="Liu Y."/>
            <person name="Guan J."/>
            <person name="Zhang Y."/>
            <person name="Yu S."/>
            <person name="Liu X."/>
            <person name="Zhang Y."/>
            <person name="Hong G."/>
            <person name="Han B."/>
            <person name="Choisne N."/>
            <person name="Demange N."/>
            <person name="Orjeda G."/>
            <person name="Samain S."/>
            <person name="Cattolico L."/>
            <person name="Pelletier E."/>
            <person name="Couloux A."/>
            <person name="Segurens B."/>
            <person name="Wincker P."/>
            <person name="D'Hont A."/>
            <person name="Scarpelli C."/>
            <person name="Weissenbach J."/>
            <person name="Salanoubat M."/>
            <person name="Quetier F."/>
            <person name="Yu Y."/>
            <person name="Kim H.R."/>
            <person name="Rambo T."/>
            <person name="Currie J."/>
            <person name="Collura K."/>
            <person name="Luo M."/>
            <person name="Yang T."/>
            <person name="Ammiraju J.S.S."/>
            <person name="Engler F."/>
            <person name="Soderlund C."/>
            <person name="Wing R.A."/>
            <person name="Palmer L.E."/>
            <person name="de la Bastide M."/>
            <person name="Spiegel L."/>
            <person name="Nascimento L."/>
            <person name="Zutavern T."/>
            <person name="O'Shaughnessy A."/>
            <person name="Dike S."/>
            <person name="Dedhia N."/>
            <person name="Preston R."/>
            <person name="Balija V."/>
            <person name="McCombie W.R."/>
            <person name="Chow T."/>
            <person name="Chen H."/>
            <person name="Chung M."/>
            <person name="Chen C."/>
            <person name="Shaw J."/>
            <person name="Wu H."/>
            <person name="Hsiao K."/>
            <person name="Chao Y."/>
            <person name="Chu M."/>
            <person name="Cheng C."/>
            <person name="Hour A."/>
            <person name="Lee P."/>
            <person name="Lin S."/>
            <person name="Lin Y."/>
            <person name="Liou J."/>
            <person name="Liu S."/>
            <person name="Hsing Y."/>
            <person name="Raghuvanshi S."/>
            <person name="Mohanty A."/>
            <person name="Bharti A.K."/>
            <person name="Gaur A."/>
            <person name="Gupta V."/>
            <person name="Kumar D."/>
            <person name="Ravi V."/>
            <person name="Vij S."/>
            <person name="Kapur A."/>
            <person name="Khurana P."/>
            <person name="Khurana P."/>
            <person name="Khurana J.P."/>
            <person name="Tyagi A.K."/>
            <person name="Gaikwad K."/>
            <person name="Singh A."/>
            <person name="Dalal V."/>
            <person name="Srivastava S."/>
            <person name="Dixit A."/>
            <person name="Pal A.K."/>
            <person name="Ghazi I.A."/>
            <person name="Yadav M."/>
            <person name="Pandit A."/>
            <person name="Bhargava A."/>
            <person name="Sureshbabu K."/>
            <person name="Batra K."/>
            <person name="Sharma T.R."/>
            <person name="Mohapatra T."/>
            <person name="Singh N.K."/>
            <person name="Messing J."/>
            <person name="Nelson A.B."/>
            <person name="Fuks G."/>
            <person name="Kavchok S."/>
            <person name="Keizer G."/>
            <person name="Linton E."/>
            <person name="Llaca V."/>
            <person name="Song R."/>
            <person name="Tanyolac B."/>
            <person name="Young S."/>
            <person name="Ho-Il K."/>
            <person name="Hahn J.H."/>
            <person name="Sangsakoo G."/>
            <person name="Vanavichit A."/>
            <person name="de Mattos Luiz.A.T."/>
            <person name="Zimmer P.D."/>
            <person name="Malone G."/>
            <person name="Dellagostin O."/>
            <person name="de Oliveira A.C."/>
            <person name="Bevan M."/>
            <person name="Bancroft I."/>
            <person name="Minx P."/>
            <person name="Cordum H."/>
            <person name="Wilson R."/>
            <person name="Cheng Z."/>
            <person name="Jin W."/>
            <person name="Jiang J."/>
            <person name="Leong S.A."/>
            <person name="Iwama H."/>
            <person name="Gojobori T."/>
            <person name="Itoh T."/>
            <person name="Niimura Y."/>
            <person name="Fujii Y."/>
            <person name="Habara T."/>
            <person name="Sakai H."/>
            <person name="Sato Y."/>
            <person name="Wilson G."/>
            <person name="Kumar K."/>
            <person name="McCouch S."/>
            <person name="Juretic N."/>
            <person name="Hoen D."/>
            <person name="Wright S."/>
            <person name="Bruskiewich R."/>
            <person name="Bureau T."/>
            <person name="Miyao A."/>
            <person name="Hirochika H."/>
            <person name="Nishikawa T."/>
            <person name="Kadowaki K."/>
            <person name="Sugiura M."/>
            <person name="Burr B."/>
            <person name="Sasaki T."/>
        </authorList>
    </citation>
    <scope>NUCLEOTIDE SEQUENCE [LARGE SCALE GENOMIC DNA]</scope>
    <source>
        <strain evidence="3">cv. Nipponbare</strain>
    </source>
</reference>
<dbReference type="PaxDb" id="39947-A0A0P0XIK2"/>
<accession>A0A0P0XIK2</accession>
<evidence type="ECO:0000313" key="2">
    <source>
        <dbReference type="EMBL" id="BAT06861.1"/>
    </source>
</evidence>
<reference evidence="2 3" key="2">
    <citation type="journal article" date="2013" name="Plant Cell Physiol.">
        <title>Rice Annotation Project Database (RAP-DB): an integrative and interactive database for rice genomics.</title>
        <authorList>
            <person name="Sakai H."/>
            <person name="Lee S.S."/>
            <person name="Tanaka T."/>
            <person name="Numa H."/>
            <person name="Kim J."/>
            <person name="Kawahara Y."/>
            <person name="Wakimoto H."/>
            <person name="Yang C.C."/>
            <person name="Iwamoto M."/>
            <person name="Abe T."/>
            <person name="Yamada Y."/>
            <person name="Muto A."/>
            <person name="Inokuchi H."/>
            <person name="Ikemura T."/>
            <person name="Matsumoto T."/>
            <person name="Sasaki T."/>
            <person name="Itoh T."/>
        </authorList>
    </citation>
    <scope>NUCLEOTIDE SEQUENCE [LARGE SCALE GENOMIC DNA]</scope>
    <source>
        <strain evidence="3">cv. Nipponbare</strain>
    </source>
</reference>
<name>A0A0P0XIK2_ORYSJ</name>
<keyword evidence="3" id="KW-1185">Reference proteome</keyword>
<dbReference type="AlphaFoldDB" id="A0A0P0XIK2"/>
<dbReference type="Proteomes" id="UP000059680">
    <property type="component" value="Chromosome 9"/>
</dbReference>
<gene>
    <name evidence="2" type="ordered locus">Os09g0116600</name>
    <name evidence="2" type="ORF">OSNPB_090116600</name>
</gene>
<dbReference type="Gramene" id="Os09t0116600-01">
    <property type="protein sequence ID" value="Os09t0116600-01"/>
    <property type="gene ID" value="Os09g0116600"/>
</dbReference>
<protein>
    <submittedName>
        <fullName evidence="2">Os09g0116600 protein</fullName>
    </submittedName>
</protein>
<sequence>RTFVSASSSPSTAQALLPPCAVAGANPYPRGGWLCSLSLRSSRRLSSPLPYAASPLLSHEVEEEAWGGGGKIQRPPSLGPAQR</sequence>
<dbReference type="EMBL" id="AP014965">
    <property type="protein sequence ID" value="BAT06861.1"/>
    <property type="molecule type" value="Genomic_DNA"/>
</dbReference>
<dbReference type="InParanoid" id="A0A0P0XIK2"/>
<evidence type="ECO:0000313" key="3">
    <source>
        <dbReference type="Proteomes" id="UP000059680"/>
    </source>
</evidence>